<dbReference type="Proteomes" id="UP001363010">
    <property type="component" value="Unassembled WGS sequence"/>
</dbReference>
<organism evidence="1 2">
    <name type="scientific">Variovorax humicola</name>
    <dbReference type="NCBI Taxonomy" id="1769758"/>
    <lineage>
        <taxon>Bacteria</taxon>
        <taxon>Pseudomonadati</taxon>
        <taxon>Pseudomonadota</taxon>
        <taxon>Betaproteobacteria</taxon>
        <taxon>Burkholderiales</taxon>
        <taxon>Comamonadaceae</taxon>
        <taxon>Variovorax</taxon>
    </lineage>
</organism>
<dbReference type="Pfam" id="PF04392">
    <property type="entry name" value="ABC_sub_bind"/>
    <property type="match status" value="1"/>
</dbReference>
<dbReference type="PANTHER" id="PTHR35271:SF1">
    <property type="entry name" value="ABC TRANSPORTER, SUBSTRATE-BINDING LIPOPROTEIN"/>
    <property type="match status" value="1"/>
</dbReference>
<reference evidence="1 2" key="1">
    <citation type="submission" date="2024-03" db="EMBL/GenBank/DDBJ databases">
        <title>Novel species of the genus Variovorax.</title>
        <authorList>
            <person name="Liu Q."/>
            <person name="Xin Y.-H."/>
        </authorList>
    </citation>
    <scope>NUCLEOTIDE SEQUENCE [LARGE SCALE GENOMIC DNA]</scope>
    <source>
        <strain evidence="1 2">KACC 18501</strain>
    </source>
</reference>
<protein>
    <submittedName>
        <fullName evidence="1">ABC transporter substrate-binding protein</fullName>
    </submittedName>
</protein>
<dbReference type="EMBL" id="JBBKZV010000025">
    <property type="protein sequence ID" value="MEJ8825717.1"/>
    <property type="molecule type" value="Genomic_DNA"/>
</dbReference>
<evidence type="ECO:0000313" key="1">
    <source>
        <dbReference type="EMBL" id="MEJ8825717.1"/>
    </source>
</evidence>
<gene>
    <name evidence="1" type="ORF">WKW80_27425</name>
</gene>
<evidence type="ECO:0000313" key="2">
    <source>
        <dbReference type="Proteomes" id="UP001363010"/>
    </source>
</evidence>
<keyword evidence="2" id="KW-1185">Reference proteome</keyword>
<sequence length="325" mass="36040">MNRRDISVGLCALAGLPQVTRAQEPGRIYRIGWLGVDPPETTPPYTPAWAQGMARLGWVLDKNLIVIYRYTDRTERLPELAAELVRLKVDVIVAFAAPQTEAAKQATDTIPIVFMVHGDPLGRGLIASLARPGGNITGGSLMLPELCVKRVQLLRELLPGALRIAVLWNVANPVKLRDWEATRQAARDLAFKLEPCNFTGPDDLQDAFEMARKARADALMTLEDPLTWLFRSNIVDFAASERLPAIYANEEYAQIGGLMCYYVNSNELHRLNVYYLDKILRGAKPADLPIAQPTVFTLAVNLKTAKALDLTIPRTILTRAEVVIT</sequence>
<comment type="caution">
    <text evidence="1">The sequence shown here is derived from an EMBL/GenBank/DDBJ whole genome shotgun (WGS) entry which is preliminary data.</text>
</comment>
<proteinExistence type="predicted"/>
<dbReference type="CDD" id="cd06325">
    <property type="entry name" value="PBP1_ABC_unchar_transporter"/>
    <property type="match status" value="1"/>
</dbReference>
<dbReference type="InterPro" id="IPR007487">
    <property type="entry name" value="ABC_transpt-TYRBP-like"/>
</dbReference>
<dbReference type="Gene3D" id="3.40.50.2300">
    <property type="match status" value="2"/>
</dbReference>
<dbReference type="PANTHER" id="PTHR35271">
    <property type="entry name" value="ABC TRANSPORTER, SUBSTRATE-BINDING LIPOPROTEIN-RELATED"/>
    <property type="match status" value="1"/>
</dbReference>
<name>A0ABU8W6P2_9BURK</name>
<dbReference type="RefSeq" id="WP_340366751.1">
    <property type="nucleotide sequence ID" value="NZ_JBBKZV010000025.1"/>
</dbReference>
<accession>A0ABU8W6P2</accession>